<keyword evidence="4" id="KW-0472">Membrane</keyword>
<dbReference type="InterPro" id="IPR000594">
    <property type="entry name" value="ThiF_NAD_FAD-bd"/>
</dbReference>
<keyword evidence="3" id="KW-0067">ATP-binding</keyword>
<dbReference type="FunFam" id="3.40.50.720:FF:000033">
    <property type="entry name" value="Adenylyltransferase and sulfurtransferase MOCS3"/>
    <property type="match status" value="1"/>
</dbReference>
<dbReference type="GeneID" id="6995862"/>
<evidence type="ECO:0000313" key="7">
    <source>
        <dbReference type="Proteomes" id="UP000001460"/>
    </source>
</evidence>
<evidence type="ECO:0000256" key="1">
    <source>
        <dbReference type="ARBA" id="ARBA00022679"/>
    </source>
</evidence>
<dbReference type="PANTHER" id="PTHR10953">
    <property type="entry name" value="UBIQUITIN-ACTIVATING ENZYME E1"/>
    <property type="match status" value="1"/>
</dbReference>
<dbReference type="GO" id="GO:0005524">
    <property type="term" value="F:ATP binding"/>
    <property type="evidence" value="ECO:0007669"/>
    <property type="project" value="UniProtKB-KW"/>
</dbReference>
<evidence type="ECO:0000256" key="2">
    <source>
        <dbReference type="ARBA" id="ARBA00022741"/>
    </source>
</evidence>
<dbReference type="Gene3D" id="3.40.250.10">
    <property type="entry name" value="Rhodanese-like domain"/>
    <property type="match status" value="1"/>
</dbReference>
<keyword evidence="4" id="KW-0812">Transmembrane</keyword>
<dbReference type="InterPro" id="IPR035985">
    <property type="entry name" value="Ubiquitin-activating_enz"/>
</dbReference>
<dbReference type="SMART" id="SM00450">
    <property type="entry name" value="RHOD"/>
    <property type="match status" value="1"/>
</dbReference>
<name>B6ADZ2_CRYMR</name>
<protein>
    <submittedName>
        <fullName evidence="6">MoeZ/MoeB domain-containing protein</fullName>
    </submittedName>
</protein>
<dbReference type="CDD" id="cd00757">
    <property type="entry name" value="ThiF_MoeB_HesA_family"/>
    <property type="match status" value="1"/>
</dbReference>
<accession>B6ADZ2</accession>
<evidence type="ECO:0000313" key="6">
    <source>
        <dbReference type="EMBL" id="EEA06433.1"/>
    </source>
</evidence>
<dbReference type="eggNOG" id="KOG2017">
    <property type="taxonomic scope" value="Eukaryota"/>
</dbReference>
<evidence type="ECO:0000256" key="4">
    <source>
        <dbReference type="SAM" id="Phobius"/>
    </source>
</evidence>
<dbReference type="InterPro" id="IPR045886">
    <property type="entry name" value="ThiF/MoeB/HesA"/>
</dbReference>
<keyword evidence="4" id="KW-1133">Transmembrane helix</keyword>
<dbReference type="CDD" id="cd00158">
    <property type="entry name" value="RHOD"/>
    <property type="match status" value="1"/>
</dbReference>
<dbReference type="SUPFAM" id="SSF69572">
    <property type="entry name" value="Activating enzymes of the ubiquitin-like proteins"/>
    <property type="match status" value="1"/>
</dbReference>
<proteinExistence type="predicted"/>
<dbReference type="InterPro" id="IPR001763">
    <property type="entry name" value="Rhodanese-like_dom"/>
</dbReference>
<dbReference type="Pfam" id="PF00899">
    <property type="entry name" value="ThiF"/>
    <property type="match status" value="1"/>
</dbReference>
<evidence type="ECO:0000259" key="5">
    <source>
        <dbReference type="PROSITE" id="PS50206"/>
    </source>
</evidence>
<dbReference type="STRING" id="441375.B6ADZ2"/>
<dbReference type="PROSITE" id="PS50206">
    <property type="entry name" value="RHODANESE_3"/>
    <property type="match status" value="1"/>
</dbReference>
<keyword evidence="2" id="KW-0547">Nucleotide-binding</keyword>
<reference evidence="6" key="1">
    <citation type="submission" date="2008-06" db="EMBL/GenBank/DDBJ databases">
        <authorList>
            <person name="Lorenzi H."/>
            <person name="Inman J."/>
            <person name="Miller J."/>
            <person name="Schobel S."/>
            <person name="Amedeo P."/>
            <person name="Caler E.V."/>
            <person name="da Silva J."/>
        </authorList>
    </citation>
    <scope>NUCLEOTIDE SEQUENCE [LARGE SCALE GENOMIC DNA]</scope>
    <source>
        <strain evidence="6">RN66</strain>
    </source>
</reference>
<dbReference type="VEuPathDB" id="CryptoDB:CMU_009250"/>
<dbReference type="GO" id="GO:0004792">
    <property type="term" value="F:thiosulfate-cyanide sulfurtransferase activity"/>
    <property type="evidence" value="ECO:0007669"/>
    <property type="project" value="TreeGrafter"/>
</dbReference>
<dbReference type="Proteomes" id="UP000001460">
    <property type="component" value="Unassembled WGS sequence"/>
</dbReference>
<dbReference type="Pfam" id="PF00581">
    <property type="entry name" value="Rhodanese"/>
    <property type="match status" value="1"/>
</dbReference>
<dbReference type="AlphaFoldDB" id="B6ADZ2"/>
<gene>
    <name evidence="6" type="ORF">CMU_009250</name>
</gene>
<keyword evidence="1" id="KW-0808">Transferase</keyword>
<dbReference type="GO" id="GO:0042292">
    <property type="term" value="F:URM1 activating enzyme activity"/>
    <property type="evidence" value="ECO:0007669"/>
    <property type="project" value="TreeGrafter"/>
</dbReference>
<organism evidence="6 7">
    <name type="scientific">Cryptosporidium muris (strain RN66)</name>
    <dbReference type="NCBI Taxonomy" id="441375"/>
    <lineage>
        <taxon>Eukaryota</taxon>
        <taxon>Sar</taxon>
        <taxon>Alveolata</taxon>
        <taxon>Apicomplexa</taxon>
        <taxon>Conoidasida</taxon>
        <taxon>Coccidia</taxon>
        <taxon>Eucoccidiorida</taxon>
        <taxon>Eimeriorina</taxon>
        <taxon>Cryptosporidiidae</taxon>
        <taxon>Cryptosporidium</taxon>
    </lineage>
</organism>
<dbReference type="RefSeq" id="XP_002140782.1">
    <property type="nucleotide sequence ID" value="XM_002140746.1"/>
</dbReference>
<feature type="transmembrane region" description="Helical" evidence="4">
    <location>
        <begin position="12"/>
        <end position="30"/>
    </location>
</feature>
<dbReference type="GO" id="GO:0005737">
    <property type="term" value="C:cytoplasm"/>
    <property type="evidence" value="ECO:0007669"/>
    <property type="project" value="TreeGrafter"/>
</dbReference>
<feature type="transmembrane region" description="Helical" evidence="4">
    <location>
        <begin position="81"/>
        <end position="108"/>
    </location>
</feature>
<dbReference type="GO" id="GO:0016779">
    <property type="term" value="F:nucleotidyltransferase activity"/>
    <property type="evidence" value="ECO:0007669"/>
    <property type="project" value="TreeGrafter"/>
</dbReference>
<feature type="domain" description="Rhodanese" evidence="5">
    <location>
        <begin position="364"/>
        <end position="492"/>
    </location>
</feature>
<dbReference type="PANTHER" id="PTHR10953:SF102">
    <property type="entry name" value="ADENYLYLTRANSFERASE AND SULFURTRANSFERASE MOCS3"/>
    <property type="match status" value="1"/>
</dbReference>
<dbReference type="EMBL" id="DS989729">
    <property type="protein sequence ID" value="EEA06433.1"/>
    <property type="molecule type" value="Genomic_DNA"/>
</dbReference>
<dbReference type="SUPFAM" id="SSF52821">
    <property type="entry name" value="Rhodanese/Cell cycle control phosphatase"/>
    <property type="match status" value="1"/>
</dbReference>
<sequence>MYLEIDLRTFGLVITSFIIGLLSTCIFLLWKCDNNMSTYRDVIDVIETPLISEENTIRYSRQIALKQVGVQGQNILNNTKVLIVGVGGLGSPLALYLSAAGIGVIGVIDSDTVSISNLHRQVIHTCTRKGMNKGYSARESCASINPNCRVLVYPNTLSIELAMELFPLYDIIIDATDNCRSRYLINDAAVYFEKPIVSGAALRWQGHVTVYNYKNGPCYRCIAPRDDNGGIDGTPGGAESFGVLGSVVGVIGCIQSVEVIKLALNMGRNINSETMEIDLDTLSGKMLIYDALNTSQMTRIATLKGSDINCKTCGKDSIPFFIKDCNDYKIYQGMDIVNNFYFPFIDNQYILNIEQTRSLLGNRRNKKLNIIDVRPSNIFEMAHLRNSKNIPEEEFVLKLSKYGIQVDSKTAKITDYEDDNKDALKSYINSILSIEEQGFTNIIICWNGVRSYFVTSILQQCFKKLEIHSIYKIYYIAGGIKAIKNEILPSFPDF</sequence>
<dbReference type="OMA" id="YSARESC"/>
<dbReference type="InterPro" id="IPR036873">
    <property type="entry name" value="Rhodanese-like_dom_sf"/>
</dbReference>
<dbReference type="OrthoDB" id="10261062at2759"/>
<dbReference type="Gene3D" id="3.40.50.720">
    <property type="entry name" value="NAD(P)-binding Rossmann-like Domain"/>
    <property type="match status" value="1"/>
</dbReference>
<keyword evidence="7" id="KW-1185">Reference proteome</keyword>
<evidence type="ECO:0000256" key="3">
    <source>
        <dbReference type="ARBA" id="ARBA00022840"/>
    </source>
</evidence>